<feature type="transmembrane region" description="Helical" evidence="4">
    <location>
        <begin position="178"/>
        <end position="198"/>
    </location>
</feature>
<feature type="transmembrane region" description="Helical" evidence="4">
    <location>
        <begin position="384"/>
        <end position="402"/>
    </location>
</feature>
<evidence type="ECO:0000313" key="7">
    <source>
        <dbReference type="Proteomes" id="UP000069935"/>
    </source>
</evidence>
<dbReference type="Gene3D" id="1.20.1250.20">
    <property type="entry name" value="MFS general substrate transporter like domains"/>
    <property type="match status" value="1"/>
</dbReference>
<dbReference type="PANTHER" id="PTHR42910">
    <property type="entry name" value="TRANSPORTER SCO4007-RELATED"/>
    <property type="match status" value="1"/>
</dbReference>
<dbReference type="PROSITE" id="PS50850">
    <property type="entry name" value="MFS"/>
    <property type="match status" value="1"/>
</dbReference>
<evidence type="ECO:0000259" key="5">
    <source>
        <dbReference type="PROSITE" id="PS50850"/>
    </source>
</evidence>
<dbReference type="KEGG" id="ati:AL072_23310"/>
<sequence length="410" mass="42273">MPPTVPPGASPFAGDATHPVLSRTLILLMALACGAVVANIYYAQPLVGLIGPAVGLSPETASLVVTLTQIGYGAGLILLVPLGDLLENRRLVVVTLGSTVAALLVAAVAPTASLFLAAAFLIGVTSVAVQMLVPLAAHMAPEASRGQVVGTVMSGLLLGILLARPVSSLIADSLGWRAVFGLSAVVMVGFAVLLWRVLPQRLPQRPPGGGSGYGALLGSLGRLLVRTPVLQRRTAYQTMMFAAFSLYWTAVPLLLAGTPFHLTQRGIALFALSGAAGALVAPIAGRIADSGWTRPATGFALAMAALSFFVARAGEGSIALLVLAGLLLDMGVQMNMVLGQRAIYSLGAETRSRMNAIYMAIFFLGGAAGSALAGYAFAVGGWEPVTWIGFAFPALGLLFYLTEFRGRHPA</sequence>
<dbReference type="RefSeq" id="WP_045583717.1">
    <property type="nucleotide sequence ID" value="NZ_CP012404.1"/>
</dbReference>
<dbReference type="GO" id="GO:0022857">
    <property type="term" value="F:transmembrane transporter activity"/>
    <property type="evidence" value="ECO:0007669"/>
    <property type="project" value="InterPro"/>
</dbReference>
<keyword evidence="3 4" id="KW-0472">Membrane</keyword>
<dbReference type="InterPro" id="IPR020846">
    <property type="entry name" value="MFS_dom"/>
</dbReference>
<evidence type="ECO:0000256" key="4">
    <source>
        <dbReference type="SAM" id="Phobius"/>
    </source>
</evidence>
<keyword evidence="7" id="KW-1185">Reference proteome</keyword>
<feature type="transmembrane region" description="Helical" evidence="4">
    <location>
        <begin position="240"/>
        <end position="260"/>
    </location>
</feature>
<dbReference type="InterPro" id="IPR011701">
    <property type="entry name" value="MFS"/>
</dbReference>
<feature type="transmembrane region" description="Helical" evidence="4">
    <location>
        <begin position="91"/>
        <end position="109"/>
    </location>
</feature>
<evidence type="ECO:0000256" key="3">
    <source>
        <dbReference type="ARBA" id="ARBA00023136"/>
    </source>
</evidence>
<feature type="transmembrane region" description="Helical" evidence="4">
    <location>
        <begin position="356"/>
        <end position="378"/>
    </location>
</feature>
<gene>
    <name evidence="6" type="ORF">AL072_23310</name>
</gene>
<evidence type="ECO:0000256" key="2">
    <source>
        <dbReference type="ARBA" id="ARBA00022989"/>
    </source>
</evidence>
<accession>A0AAC8W2W8</accession>
<feature type="transmembrane region" description="Helical" evidence="4">
    <location>
        <begin position="20"/>
        <end position="41"/>
    </location>
</feature>
<dbReference type="Proteomes" id="UP000069935">
    <property type="component" value="Chromosome 4"/>
</dbReference>
<organism evidence="6 7">
    <name type="scientific">Azospirillum thiophilum</name>
    <dbReference type="NCBI Taxonomy" id="528244"/>
    <lineage>
        <taxon>Bacteria</taxon>
        <taxon>Pseudomonadati</taxon>
        <taxon>Pseudomonadota</taxon>
        <taxon>Alphaproteobacteria</taxon>
        <taxon>Rhodospirillales</taxon>
        <taxon>Azospirillaceae</taxon>
        <taxon>Azospirillum</taxon>
    </lineage>
</organism>
<dbReference type="CDD" id="cd17324">
    <property type="entry name" value="MFS_NepI_like"/>
    <property type="match status" value="1"/>
</dbReference>
<keyword evidence="1 4" id="KW-0812">Transmembrane</keyword>
<feature type="domain" description="Major facilitator superfamily (MFS) profile" evidence="5">
    <location>
        <begin position="25"/>
        <end position="408"/>
    </location>
</feature>
<reference evidence="6 7" key="2">
    <citation type="journal article" date="2016" name="Genome Announc.">
        <title>Complete Genome Sequence of a Strain of Azospirillum thiophilum Isolated from a Sulfide Spring.</title>
        <authorList>
            <person name="Fomenkov A."/>
            <person name="Vincze T."/>
            <person name="Grabovich M."/>
            <person name="Anton B.P."/>
            <person name="Dubinina G."/>
            <person name="Orlova M."/>
            <person name="Belousova E."/>
            <person name="Roberts R.J."/>
        </authorList>
    </citation>
    <scope>NUCLEOTIDE SEQUENCE [LARGE SCALE GENOMIC DNA]</scope>
    <source>
        <strain evidence="6 7">BV-S</strain>
    </source>
</reference>
<name>A0AAC8W2W8_9PROT</name>
<dbReference type="EMBL" id="CP012404">
    <property type="protein sequence ID" value="ALG73966.1"/>
    <property type="molecule type" value="Genomic_DNA"/>
</dbReference>
<dbReference type="InterPro" id="IPR036259">
    <property type="entry name" value="MFS_trans_sf"/>
</dbReference>
<feature type="transmembrane region" description="Helical" evidence="4">
    <location>
        <begin position="296"/>
        <end position="314"/>
    </location>
</feature>
<proteinExistence type="predicted"/>
<dbReference type="Pfam" id="PF07690">
    <property type="entry name" value="MFS_1"/>
    <property type="match status" value="1"/>
</dbReference>
<feature type="transmembrane region" description="Helical" evidence="4">
    <location>
        <begin position="148"/>
        <end position="166"/>
    </location>
</feature>
<keyword evidence="2 4" id="KW-1133">Transmembrane helix</keyword>
<evidence type="ECO:0000256" key="1">
    <source>
        <dbReference type="ARBA" id="ARBA00022692"/>
    </source>
</evidence>
<dbReference type="PANTHER" id="PTHR42910:SF1">
    <property type="entry name" value="MAJOR FACILITATOR SUPERFAMILY (MFS) PROFILE DOMAIN-CONTAINING PROTEIN"/>
    <property type="match status" value="1"/>
</dbReference>
<feature type="transmembrane region" description="Helical" evidence="4">
    <location>
        <begin position="61"/>
        <end position="79"/>
    </location>
</feature>
<reference evidence="7" key="1">
    <citation type="submission" date="2015-08" db="EMBL/GenBank/DDBJ databases">
        <title>Complete Genome Sequence of Azospirillum thiophilum BV-S.</title>
        <authorList>
            <person name="Fomenkov A."/>
            <person name="Vincze T."/>
            <person name="Grabovich M."/>
            <person name="Dubinina G."/>
            <person name="Orlova M."/>
            <person name="Belousova E."/>
            <person name="Roberts R.J."/>
        </authorList>
    </citation>
    <scope>NUCLEOTIDE SEQUENCE [LARGE SCALE GENOMIC DNA]</scope>
    <source>
        <strain evidence="7">BV-S</strain>
    </source>
</reference>
<feature type="transmembrane region" description="Helical" evidence="4">
    <location>
        <begin position="115"/>
        <end position="136"/>
    </location>
</feature>
<feature type="transmembrane region" description="Helical" evidence="4">
    <location>
        <begin position="320"/>
        <end position="344"/>
    </location>
</feature>
<dbReference type="SUPFAM" id="SSF103473">
    <property type="entry name" value="MFS general substrate transporter"/>
    <property type="match status" value="1"/>
</dbReference>
<evidence type="ECO:0000313" key="6">
    <source>
        <dbReference type="EMBL" id="ALG73966.1"/>
    </source>
</evidence>
<protein>
    <submittedName>
        <fullName evidence="6">MFS transporter</fullName>
    </submittedName>
</protein>
<dbReference type="AlphaFoldDB" id="A0AAC8W2W8"/>
<feature type="transmembrane region" description="Helical" evidence="4">
    <location>
        <begin position="266"/>
        <end position="284"/>
    </location>
</feature>